<dbReference type="EMBL" id="ONZP01000070">
    <property type="protein sequence ID" value="SPJ72622.1"/>
    <property type="molecule type" value="Genomic_DNA"/>
</dbReference>
<dbReference type="InterPro" id="IPR001128">
    <property type="entry name" value="Cyt_P450"/>
</dbReference>
<dbReference type="GO" id="GO:0016705">
    <property type="term" value="F:oxidoreductase activity, acting on paired donors, with incorporation or reduction of molecular oxygen"/>
    <property type="evidence" value="ECO:0007669"/>
    <property type="project" value="InterPro"/>
</dbReference>
<feature type="binding site" description="axial binding residue" evidence="8">
    <location>
        <position position="466"/>
    </location>
    <ligand>
        <name>heme</name>
        <dbReference type="ChEBI" id="CHEBI:30413"/>
    </ligand>
    <ligandPart>
        <name>Fe</name>
        <dbReference type="ChEBI" id="CHEBI:18248"/>
    </ligandPart>
</feature>
<reference evidence="11" key="1">
    <citation type="submission" date="2018-03" db="EMBL/GenBank/DDBJ databases">
        <authorList>
            <person name="Guldener U."/>
        </authorList>
    </citation>
    <scope>NUCLEOTIDE SEQUENCE</scope>
</reference>
<dbReference type="SUPFAM" id="SSF48264">
    <property type="entry name" value="Cytochrome P450"/>
    <property type="match status" value="1"/>
</dbReference>
<keyword evidence="4 8" id="KW-0479">Metal-binding</keyword>
<dbReference type="AlphaFoldDB" id="A0AAE8M1X9"/>
<evidence type="ECO:0000256" key="1">
    <source>
        <dbReference type="ARBA" id="ARBA00001971"/>
    </source>
</evidence>
<dbReference type="GO" id="GO:0004497">
    <property type="term" value="F:monooxygenase activity"/>
    <property type="evidence" value="ECO:0007669"/>
    <property type="project" value="UniProtKB-KW"/>
</dbReference>
<dbReference type="Gene3D" id="1.10.630.10">
    <property type="entry name" value="Cytochrome P450"/>
    <property type="match status" value="1"/>
</dbReference>
<evidence type="ECO:0000256" key="3">
    <source>
        <dbReference type="ARBA" id="ARBA00022617"/>
    </source>
</evidence>
<evidence type="ECO:0000256" key="7">
    <source>
        <dbReference type="ARBA" id="ARBA00023033"/>
    </source>
</evidence>
<keyword evidence="6 8" id="KW-0408">Iron</keyword>
<dbReference type="GO" id="GO:0005506">
    <property type="term" value="F:iron ion binding"/>
    <property type="evidence" value="ECO:0007669"/>
    <property type="project" value="InterPro"/>
</dbReference>
<dbReference type="CDD" id="cd11041">
    <property type="entry name" value="CYP503A1-like"/>
    <property type="match status" value="1"/>
</dbReference>
<evidence type="ECO:0000313" key="12">
    <source>
        <dbReference type="Proteomes" id="UP001187734"/>
    </source>
</evidence>
<evidence type="ECO:0000256" key="5">
    <source>
        <dbReference type="ARBA" id="ARBA00023002"/>
    </source>
</evidence>
<gene>
    <name evidence="11" type="ORF">FTOL_02351</name>
</gene>
<keyword evidence="12" id="KW-1185">Reference proteome</keyword>
<evidence type="ECO:0000256" key="4">
    <source>
        <dbReference type="ARBA" id="ARBA00022723"/>
    </source>
</evidence>
<dbReference type="PRINTS" id="PR00385">
    <property type="entry name" value="P450"/>
</dbReference>
<comment type="caution">
    <text evidence="11">The sequence shown here is derived from an EMBL/GenBank/DDBJ whole genome shotgun (WGS) entry which is preliminary data.</text>
</comment>
<protein>
    <submittedName>
        <fullName evidence="11">Related to cytochrome P450 monooxygenase (LovA)</fullName>
    </submittedName>
</protein>
<dbReference type="PANTHER" id="PTHR46206">
    <property type="entry name" value="CYTOCHROME P450"/>
    <property type="match status" value="1"/>
</dbReference>
<evidence type="ECO:0000256" key="9">
    <source>
        <dbReference type="RuleBase" id="RU000461"/>
    </source>
</evidence>
<keyword evidence="10" id="KW-0812">Transmembrane</keyword>
<comment type="cofactor">
    <cofactor evidence="1 8">
        <name>heme</name>
        <dbReference type="ChEBI" id="CHEBI:30413"/>
    </cofactor>
</comment>
<organism evidence="11 12">
    <name type="scientific">Fusarium torulosum</name>
    <dbReference type="NCBI Taxonomy" id="33205"/>
    <lineage>
        <taxon>Eukaryota</taxon>
        <taxon>Fungi</taxon>
        <taxon>Dikarya</taxon>
        <taxon>Ascomycota</taxon>
        <taxon>Pezizomycotina</taxon>
        <taxon>Sordariomycetes</taxon>
        <taxon>Hypocreomycetidae</taxon>
        <taxon>Hypocreales</taxon>
        <taxon>Nectriaceae</taxon>
        <taxon>Fusarium</taxon>
    </lineage>
</organism>
<evidence type="ECO:0000256" key="2">
    <source>
        <dbReference type="ARBA" id="ARBA00010617"/>
    </source>
</evidence>
<dbReference type="InterPro" id="IPR002403">
    <property type="entry name" value="Cyt_P450_E_grp-IV"/>
</dbReference>
<accession>A0AAE8M1X9</accession>
<dbReference type="InterPro" id="IPR036396">
    <property type="entry name" value="Cyt_P450_sf"/>
</dbReference>
<dbReference type="InterPro" id="IPR017972">
    <property type="entry name" value="Cyt_P450_CS"/>
</dbReference>
<dbReference type="PRINTS" id="PR00465">
    <property type="entry name" value="EP450IV"/>
</dbReference>
<dbReference type="Pfam" id="PF00067">
    <property type="entry name" value="p450"/>
    <property type="match status" value="1"/>
</dbReference>
<dbReference type="Proteomes" id="UP001187734">
    <property type="component" value="Unassembled WGS sequence"/>
</dbReference>
<evidence type="ECO:0000256" key="6">
    <source>
        <dbReference type="ARBA" id="ARBA00023004"/>
    </source>
</evidence>
<keyword evidence="10" id="KW-0472">Membrane</keyword>
<keyword evidence="3 8" id="KW-0349">Heme</keyword>
<name>A0AAE8M1X9_9HYPO</name>
<keyword evidence="10" id="KW-1133">Transmembrane helix</keyword>
<evidence type="ECO:0000313" key="11">
    <source>
        <dbReference type="EMBL" id="SPJ72622.1"/>
    </source>
</evidence>
<dbReference type="PANTHER" id="PTHR46206:SF2">
    <property type="entry name" value="CYTOCHROME P450 MONOOXYGENASE AUSG-RELATED"/>
    <property type="match status" value="1"/>
</dbReference>
<dbReference type="GO" id="GO:0020037">
    <property type="term" value="F:heme binding"/>
    <property type="evidence" value="ECO:0007669"/>
    <property type="project" value="InterPro"/>
</dbReference>
<comment type="similarity">
    <text evidence="2 9">Belongs to the cytochrome P450 family.</text>
</comment>
<keyword evidence="7 9" id="KW-0503">Monooxygenase</keyword>
<dbReference type="PROSITE" id="PS00086">
    <property type="entry name" value="CYTOCHROME_P450"/>
    <property type="match status" value="1"/>
</dbReference>
<evidence type="ECO:0000256" key="10">
    <source>
        <dbReference type="SAM" id="Phobius"/>
    </source>
</evidence>
<sequence length="534" mass="60395">MDNTENHTVTSSWMQQSPLGWLGGCDVVYLVLCLGVSAYTISRVVAKAGDKWPVLNPTGFEVIGIKRRMEFAKAAGNLIEKGRQMFPQQPYHMITDTCDLLILPPKFADGIRNNPDLDFTGSVVEDFHASIPGFEAFRDGREDELTKTVVKKQLTKLLNQVTEPLSVETDFALRHHFGTSSEWKEYGIFEEILDVVARISTKVFLGSELCRNEAWLEITKNYTVDSFIAAYILRLFPKPLRHIAHWFLPQCQRIRQQLADSRKLIMPVIQARRTLRRRMQVDGKPAPDFNDAIDWFDHEAKGEPYDEASCQLGLSMAAIHTTTDLLIETMQNIMLHPELVKDLRKEIVQVVGAEGWKKSSLYNLKLVDSVVKESQRLRPAAMVAMQRIAMRDTKLPDGSVLPKGQRCAIDSFGPLGMADSEHYENPDEFDPCRFARMRGQPGLDAKSHLVSTGLAHLGFGHGQHSCPGRFFSSNEIKVVLCHLLINYDWKFAPGFIPKRTEHGLILGTDPENKVLLRRRSNPEIDLLNLKISTT</sequence>
<feature type="transmembrane region" description="Helical" evidence="10">
    <location>
        <begin position="20"/>
        <end position="41"/>
    </location>
</feature>
<evidence type="ECO:0000256" key="8">
    <source>
        <dbReference type="PIRSR" id="PIRSR602403-1"/>
    </source>
</evidence>
<proteinExistence type="inferred from homology"/>
<keyword evidence="5 9" id="KW-0560">Oxidoreductase</keyword>